<comment type="caution">
    <text evidence="1">The sequence shown here is derived from an EMBL/GenBank/DDBJ whole genome shotgun (WGS) entry which is preliminary data.</text>
</comment>
<protein>
    <submittedName>
        <fullName evidence="1">Uncharacterized protein</fullName>
    </submittedName>
</protein>
<dbReference type="EMBL" id="FXUL01000002">
    <property type="protein sequence ID" value="SMP50069.1"/>
    <property type="molecule type" value="Genomic_DNA"/>
</dbReference>
<evidence type="ECO:0000313" key="1">
    <source>
        <dbReference type="EMBL" id="SMP50069.1"/>
    </source>
</evidence>
<reference evidence="1 2" key="1">
    <citation type="submission" date="2017-05" db="EMBL/GenBank/DDBJ databases">
        <authorList>
            <person name="Varghese N."/>
            <person name="Submissions S."/>
        </authorList>
    </citation>
    <scope>NUCLEOTIDE SEQUENCE [LARGE SCALE GENOMIC DNA]</scope>
    <source>
        <strain evidence="1 2">DSM 26001</strain>
    </source>
</reference>
<evidence type="ECO:0000313" key="2">
    <source>
        <dbReference type="Proteomes" id="UP001158049"/>
    </source>
</evidence>
<dbReference type="Proteomes" id="UP001158049">
    <property type="component" value="Unassembled WGS sequence"/>
</dbReference>
<accession>A0ABY1PWD9</accession>
<organism evidence="1 2">
    <name type="scientific">Noviherbaspirillum suwonense</name>
    <dbReference type="NCBI Taxonomy" id="1224511"/>
    <lineage>
        <taxon>Bacteria</taxon>
        <taxon>Pseudomonadati</taxon>
        <taxon>Pseudomonadota</taxon>
        <taxon>Betaproteobacteria</taxon>
        <taxon>Burkholderiales</taxon>
        <taxon>Oxalobacteraceae</taxon>
        <taxon>Noviherbaspirillum</taxon>
    </lineage>
</organism>
<name>A0ABY1PWD9_9BURK</name>
<gene>
    <name evidence="1" type="ORF">SAMN06295970_102383</name>
</gene>
<dbReference type="RefSeq" id="WP_283441179.1">
    <property type="nucleotide sequence ID" value="NZ_FXUL01000002.1"/>
</dbReference>
<proteinExistence type="predicted"/>
<keyword evidence="2" id="KW-1185">Reference proteome</keyword>
<sequence length="49" mass="5079">MSEMPGSALHLVAGIGELVDTIKGIFHGFGELFQALRAILRLLGTLAGG</sequence>